<dbReference type="GO" id="GO:0005737">
    <property type="term" value="C:cytoplasm"/>
    <property type="evidence" value="ECO:0007669"/>
    <property type="project" value="TreeGrafter"/>
</dbReference>
<dbReference type="Proteomes" id="UP000542674">
    <property type="component" value="Unassembled WGS sequence"/>
</dbReference>
<proteinExistence type="predicted"/>
<dbReference type="Gene3D" id="3.40.50.10420">
    <property type="entry name" value="NagB/RpiA/CoA transferase-like"/>
    <property type="match status" value="1"/>
</dbReference>
<sequence>MTTVDQAKQQARNRVWDLLERERAAPPGVHGRIPAFHGAEQAAERLAGLPQWRDAEVVKAVPDTAQQPVRAQALRDGKLLYMATSKLAHQYPFILLDPAALDPDDAADRHTATRIGRPVEVDTMRPVDLIVCGSVAVNRHGTRLGKGAGYSDIEVALLQEAGLIGRHTTIATTVHDLQVVDDDLPETHHDFSVDLIVTPTTVIACPDPRRPHGLHWDDLPPDKIAAIPALNARHNTDKHH</sequence>
<dbReference type="InterPro" id="IPR002698">
    <property type="entry name" value="FTHF_cligase"/>
</dbReference>
<dbReference type="Pfam" id="PF01812">
    <property type="entry name" value="5-FTHF_cyc-lig"/>
    <property type="match status" value="1"/>
</dbReference>
<keyword evidence="1" id="KW-0436">Ligase</keyword>
<dbReference type="EC" id="6.3.3.2" evidence="1"/>
<accession>A0A7W7WTI2</accession>
<protein>
    <submittedName>
        <fullName evidence="1">5-formyltetrahydrofolate cyclo-ligase</fullName>
        <ecNumber evidence="1">6.3.3.2</ecNumber>
    </submittedName>
</protein>
<reference evidence="1 2" key="1">
    <citation type="submission" date="2020-08" db="EMBL/GenBank/DDBJ databases">
        <title>Sequencing the genomes of 1000 actinobacteria strains.</title>
        <authorList>
            <person name="Klenk H.-P."/>
        </authorList>
    </citation>
    <scope>NUCLEOTIDE SEQUENCE [LARGE SCALE GENOMIC DNA]</scope>
    <source>
        <strain evidence="1 2">DSM 45084</strain>
    </source>
</reference>
<dbReference type="EMBL" id="JACHJS010000001">
    <property type="protein sequence ID" value="MBB4963226.1"/>
    <property type="molecule type" value="Genomic_DNA"/>
</dbReference>
<evidence type="ECO:0000313" key="1">
    <source>
        <dbReference type="EMBL" id="MBB4963226.1"/>
    </source>
</evidence>
<comment type="caution">
    <text evidence="1">The sequence shown here is derived from an EMBL/GenBank/DDBJ whole genome shotgun (WGS) entry which is preliminary data.</text>
</comment>
<dbReference type="GO" id="GO:0030272">
    <property type="term" value="F:5-formyltetrahydrofolate cyclo-ligase activity"/>
    <property type="evidence" value="ECO:0007669"/>
    <property type="project" value="UniProtKB-EC"/>
</dbReference>
<dbReference type="SUPFAM" id="SSF100950">
    <property type="entry name" value="NagB/RpiA/CoA transferase-like"/>
    <property type="match status" value="1"/>
</dbReference>
<dbReference type="PANTHER" id="PTHR13017">
    <property type="entry name" value="5-FORMYLTETRAHYDROFOLATE CYCLO-LIGASE-RELATED"/>
    <property type="match status" value="1"/>
</dbReference>
<evidence type="ECO:0000313" key="2">
    <source>
        <dbReference type="Proteomes" id="UP000542674"/>
    </source>
</evidence>
<dbReference type="AlphaFoldDB" id="A0A7W7WTI2"/>
<organism evidence="1 2">
    <name type="scientific">Saccharothrix violaceirubra</name>
    <dbReference type="NCBI Taxonomy" id="413306"/>
    <lineage>
        <taxon>Bacteria</taxon>
        <taxon>Bacillati</taxon>
        <taxon>Actinomycetota</taxon>
        <taxon>Actinomycetes</taxon>
        <taxon>Pseudonocardiales</taxon>
        <taxon>Pseudonocardiaceae</taxon>
        <taxon>Saccharothrix</taxon>
    </lineage>
</organism>
<keyword evidence="2" id="KW-1185">Reference proteome</keyword>
<dbReference type="InterPro" id="IPR037171">
    <property type="entry name" value="NagB/RpiA_transferase-like"/>
</dbReference>
<dbReference type="InterPro" id="IPR024185">
    <property type="entry name" value="FTHF_cligase-like_sf"/>
</dbReference>
<name>A0A7W7WTI2_9PSEU</name>
<dbReference type="PANTHER" id="PTHR13017:SF0">
    <property type="entry name" value="METHENYLTETRAHYDROFOLATE SYNTHASE DOMAIN-CONTAINING PROTEIN"/>
    <property type="match status" value="1"/>
</dbReference>
<dbReference type="RefSeq" id="WP_184666030.1">
    <property type="nucleotide sequence ID" value="NZ_BAABAI010000004.1"/>
</dbReference>
<gene>
    <name evidence="1" type="ORF">F4559_000585</name>
</gene>